<dbReference type="RefSeq" id="XP_065653023.1">
    <property type="nucleotide sequence ID" value="XM_065796951.1"/>
</dbReference>
<dbReference type="GeneID" id="136080334"/>
<sequence length="289" mass="32859">MMMGSAIRSSKKVSNENAIRIEDLVKKRRGLRLAYIVKLMRQLVKLADGTAYANTDAVTLTNNAQGLNQLWYKDITTTPVLTDNLGFALRQAYIIKKPTTKGKFSFCILLRHNFGFCDDYDNVIYGYKHTITLFRKSDDDAIFELAAAAAGKVNLNKISLFVPHVILSDVERISLYKSIESKVTLPVSFQARQCDTIPVAQANSFSRRLSVKISSERPRYIIAAFQTNKDGDQNANALIFDHCDLKNICIMLNQERYPAVNYNFLFPNQQFSRAYRDAAVFNEKFYGMN</sequence>
<evidence type="ECO:0000313" key="2">
    <source>
        <dbReference type="Proteomes" id="UP001652625"/>
    </source>
</evidence>
<dbReference type="InterPro" id="IPR049512">
    <property type="entry name" value="DJR-like_dom"/>
</dbReference>
<feature type="domain" description="Double jelly roll-like" evidence="1">
    <location>
        <begin position="98"/>
        <end position="289"/>
    </location>
</feature>
<gene>
    <name evidence="3" type="primary">LOC136080334</name>
</gene>
<name>A0ABM4BV04_HYDVU</name>
<reference evidence="3" key="1">
    <citation type="submission" date="2025-08" db="UniProtKB">
        <authorList>
            <consortium name="RefSeq"/>
        </authorList>
    </citation>
    <scope>IDENTIFICATION</scope>
</reference>
<evidence type="ECO:0000259" key="1">
    <source>
        <dbReference type="Pfam" id="PF21738"/>
    </source>
</evidence>
<keyword evidence="2" id="KW-1185">Reference proteome</keyword>
<protein>
    <submittedName>
        <fullName evidence="3">Uncharacterized protein LOC136080334</fullName>
    </submittedName>
</protein>
<dbReference type="Proteomes" id="UP001652625">
    <property type="component" value="Chromosome 05"/>
</dbReference>
<accession>A0ABM4BV04</accession>
<proteinExistence type="predicted"/>
<dbReference type="Pfam" id="PF21738">
    <property type="entry name" value="DJR-like_dom"/>
    <property type="match status" value="1"/>
</dbReference>
<dbReference type="PANTHER" id="PTHR36159">
    <property type="entry name" value="PROTEIN CBG23766"/>
    <property type="match status" value="1"/>
</dbReference>
<organism evidence="2 3">
    <name type="scientific">Hydra vulgaris</name>
    <name type="common">Hydra</name>
    <name type="synonym">Hydra attenuata</name>
    <dbReference type="NCBI Taxonomy" id="6087"/>
    <lineage>
        <taxon>Eukaryota</taxon>
        <taxon>Metazoa</taxon>
        <taxon>Cnidaria</taxon>
        <taxon>Hydrozoa</taxon>
        <taxon>Hydroidolina</taxon>
        <taxon>Anthoathecata</taxon>
        <taxon>Aplanulata</taxon>
        <taxon>Hydridae</taxon>
        <taxon>Hydra</taxon>
    </lineage>
</organism>
<evidence type="ECO:0000313" key="3">
    <source>
        <dbReference type="RefSeq" id="XP_065653023.1"/>
    </source>
</evidence>
<dbReference type="PANTHER" id="PTHR36159:SF1">
    <property type="entry name" value="RETROVIRUS-RELATED POL POLYPROTEIN FROM TRANSPOSON 412-LIKE PROTEIN"/>
    <property type="match status" value="1"/>
</dbReference>